<evidence type="ECO:0000313" key="3">
    <source>
        <dbReference type="Proteomes" id="UP001597182"/>
    </source>
</evidence>
<dbReference type="Proteomes" id="UP001597182">
    <property type="component" value="Unassembled WGS sequence"/>
</dbReference>
<dbReference type="RefSeq" id="WP_379652746.1">
    <property type="nucleotide sequence ID" value="NZ_JBHTMB010000001.1"/>
</dbReference>
<dbReference type="Gene3D" id="1.10.10.10">
    <property type="entry name" value="Winged helix-like DNA-binding domain superfamily/Winged helix DNA-binding domain"/>
    <property type="match status" value="1"/>
</dbReference>
<dbReference type="Pfam" id="PF01527">
    <property type="entry name" value="HTH_Tnp_1"/>
    <property type="match status" value="1"/>
</dbReference>
<gene>
    <name evidence="2" type="ORF">ACFQ34_00090</name>
</gene>
<sequence>MCPGCGGVGLLDDHGPPTERISSSVPKRYPPEFRRKVLDLVAAGRRIAQVANDLDISEQTIFVWRRQELIDTGRIPGTTTSENAELMAARRRIAELEAEVAIHRAPRSCSAGGWTQKMLMPLAGRSRLDETGGASPADVVGAWCGLSPSKRLTLEPVESPRRVRRLHLLTRSSLRTRRGDSERWRAEALPPRPTMVHVSTSPRLHVSTSPRLHVSTSPRLHVSTSPRLHVSTAAARAPTASLRDGAKRHPCPHRSDEQSGQGDGDRERAGPSARLPLPRTVLAAQRSLSGEGDGVRLGFLVRDGVVSRAS</sequence>
<dbReference type="InterPro" id="IPR009057">
    <property type="entry name" value="Homeodomain-like_sf"/>
</dbReference>
<organism evidence="2 3">
    <name type="scientific">Pseudonocardia benzenivorans</name>
    <dbReference type="NCBI Taxonomy" id="228005"/>
    <lineage>
        <taxon>Bacteria</taxon>
        <taxon>Bacillati</taxon>
        <taxon>Actinomycetota</taxon>
        <taxon>Actinomycetes</taxon>
        <taxon>Pseudonocardiales</taxon>
        <taxon>Pseudonocardiaceae</taxon>
        <taxon>Pseudonocardia</taxon>
    </lineage>
</organism>
<feature type="compositionally biased region" description="Polar residues" evidence="1">
    <location>
        <begin position="197"/>
        <end position="226"/>
    </location>
</feature>
<comment type="caution">
    <text evidence="2">The sequence shown here is derived from an EMBL/GenBank/DDBJ whole genome shotgun (WGS) entry which is preliminary data.</text>
</comment>
<feature type="compositionally biased region" description="Basic and acidic residues" evidence="1">
    <location>
        <begin position="253"/>
        <end position="269"/>
    </location>
</feature>
<dbReference type="SUPFAM" id="SSF46689">
    <property type="entry name" value="Homeodomain-like"/>
    <property type="match status" value="1"/>
</dbReference>
<feature type="region of interest" description="Disordered" evidence="1">
    <location>
        <begin position="1"/>
        <end position="27"/>
    </location>
</feature>
<evidence type="ECO:0000313" key="2">
    <source>
        <dbReference type="EMBL" id="MFD1231678.1"/>
    </source>
</evidence>
<accession>A0ABW3V9Y4</accession>
<dbReference type="InterPro" id="IPR002514">
    <property type="entry name" value="Transposase_8"/>
</dbReference>
<dbReference type="InterPro" id="IPR036388">
    <property type="entry name" value="WH-like_DNA-bd_sf"/>
</dbReference>
<protein>
    <submittedName>
        <fullName evidence="2">Transposase</fullName>
    </submittedName>
</protein>
<dbReference type="EMBL" id="JBHTMB010000001">
    <property type="protein sequence ID" value="MFD1231678.1"/>
    <property type="molecule type" value="Genomic_DNA"/>
</dbReference>
<proteinExistence type="predicted"/>
<feature type="compositionally biased region" description="Basic and acidic residues" evidence="1">
    <location>
        <begin position="177"/>
        <end position="186"/>
    </location>
</feature>
<name>A0ABW3V9Y4_9PSEU</name>
<reference evidence="3" key="1">
    <citation type="journal article" date="2019" name="Int. J. Syst. Evol. Microbiol.">
        <title>The Global Catalogue of Microorganisms (GCM) 10K type strain sequencing project: providing services to taxonomists for standard genome sequencing and annotation.</title>
        <authorList>
            <consortium name="The Broad Institute Genomics Platform"/>
            <consortium name="The Broad Institute Genome Sequencing Center for Infectious Disease"/>
            <person name="Wu L."/>
            <person name="Ma J."/>
        </authorList>
    </citation>
    <scope>NUCLEOTIDE SEQUENCE [LARGE SCALE GENOMIC DNA]</scope>
    <source>
        <strain evidence="3">CCUG 49018</strain>
    </source>
</reference>
<feature type="region of interest" description="Disordered" evidence="1">
    <location>
        <begin position="175"/>
        <end position="279"/>
    </location>
</feature>
<keyword evidence="3" id="KW-1185">Reference proteome</keyword>
<evidence type="ECO:0000256" key="1">
    <source>
        <dbReference type="SAM" id="MobiDB-lite"/>
    </source>
</evidence>